<name>A0A1R1EJH8_9BACL</name>
<reference evidence="3 4" key="1">
    <citation type="submission" date="2016-11" db="EMBL/GenBank/DDBJ databases">
        <title>Paenibacillus species isolates.</title>
        <authorList>
            <person name="Beno S.M."/>
        </authorList>
    </citation>
    <scope>NUCLEOTIDE SEQUENCE [LARGE SCALE GENOMIC DNA]</scope>
    <source>
        <strain evidence="3 4">FSL R5-0378</strain>
    </source>
</reference>
<dbReference type="RefSeq" id="WP_076173393.1">
    <property type="nucleotide sequence ID" value="NZ_MRTP01000008.1"/>
</dbReference>
<keyword evidence="1" id="KW-1133">Transmembrane helix</keyword>
<feature type="transmembrane region" description="Helical" evidence="1">
    <location>
        <begin position="6"/>
        <end position="22"/>
    </location>
</feature>
<protein>
    <recommendedName>
        <fullName evidence="2">DUF6199 domain-containing protein</fullName>
    </recommendedName>
</protein>
<sequence length="75" mass="8327">MVQATFIIFGAIFIALGILSRIKPTFGWSMNEAWKVKGDSEPSDAYIEARKFGGFIAIVIGSFFFAIGILLIFIY</sequence>
<comment type="caution">
    <text evidence="3">The sequence shown here is derived from an EMBL/GenBank/DDBJ whole genome shotgun (WGS) entry which is preliminary data.</text>
</comment>
<keyword evidence="4" id="KW-1185">Reference proteome</keyword>
<dbReference type="Pfam" id="PF19701">
    <property type="entry name" value="DUF6199"/>
    <property type="match status" value="1"/>
</dbReference>
<dbReference type="EMBL" id="MRTP01000008">
    <property type="protein sequence ID" value="OMF51967.1"/>
    <property type="molecule type" value="Genomic_DNA"/>
</dbReference>
<evidence type="ECO:0000313" key="4">
    <source>
        <dbReference type="Proteomes" id="UP000187172"/>
    </source>
</evidence>
<evidence type="ECO:0000259" key="2">
    <source>
        <dbReference type="Pfam" id="PF19701"/>
    </source>
</evidence>
<dbReference type="Proteomes" id="UP000187172">
    <property type="component" value="Unassembled WGS sequence"/>
</dbReference>
<keyword evidence="1" id="KW-0472">Membrane</keyword>
<evidence type="ECO:0000256" key="1">
    <source>
        <dbReference type="SAM" id="Phobius"/>
    </source>
</evidence>
<dbReference type="AlphaFoldDB" id="A0A1R1EJH8"/>
<organism evidence="3 4">
    <name type="scientific">Paenibacillus rhizosphaerae</name>
    <dbReference type="NCBI Taxonomy" id="297318"/>
    <lineage>
        <taxon>Bacteria</taxon>
        <taxon>Bacillati</taxon>
        <taxon>Bacillota</taxon>
        <taxon>Bacilli</taxon>
        <taxon>Bacillales</taxon>
        <taxon>Paenibacillaceae</taxon>
        <taxon>Paenibacillus</taxon>
    </lineage>
</organism>
<keyword evidence="1" id="KW-0812">Transmembrane</keyword>
<feature type="domain" description="DUF6199" evidence="2">
    <location>
        <begin position="9"/>
        <end position="67"/>
    </location>
</feature>
<evidence type="ECO:0000313" key="3">
    <source>
        <dbReference type="EMBL" id="OMF51967.1"/>
    </source>
</evidence>
<accession>A0A1R1EJH8</accession>
<feature type="transmembrane region" description="Helical" evidence="1">
    <location>
        <begin position="52"/>
        <end position="74"/>
    </location>
</feature>
<proteinExistence type="predicted"/>
<dbReference type="InterPro" id="IPR045679">
    <property type="entry name" value="DUF6199"/>
</dbReference>
<gene>
    <name evidence="3" type="ORF">BK138_24370</name>
</gene>